<gene>
    <name evidence="9" type="ORF">PGUG_00189</name>
</gene>
<comment type="similarity">
    <text evidence="2 8">Belongs to the battenin family.</text>
</comment>
<sequence>MQVIISDERRIFLSFLLFGLINNILYVVILSAAIDLVGSSTPKAVVLLADIVPAFLIKVVAPFVIHLVAYKARLWCLVALSVVGMLIVSTGSGANAGSVGFTVFGICLASASAGLGEITFLSLTHFYNEKYSIGGFSTGTGAAGLLGSFVFMVMTNTLSISVRLVLILFAVVPLGFLFAYFVLLPSSIMAKDVVDYERLETTPNDSQQENVIPSTFLVEPRETNFIAHIWKTVDDIKPLVIPFMIPLCSVYISEYVINQGVSPTLLFPIEDLPKWLFSSYRDIYVVYGFLYQLGVFISRSSTIWGFRFKHLYLLSILQFANLLLTVVQSLYDLPFTSIWPLLVLIFYEGLLGGCSYVNTFMSVSEQVPIQRREFSMGCVGVSDSFGIVIAGIINMGLELKLCDLQVERGREWCRSG</sequence>
<dbReference type="Gene3D" id="1.20.1250.20">
    <property type="entry name" value="MFS general substrate transporter like domains"/>
    <property type="match status" value="1"/>
</dbReference>
<accession>A5DA84</accession>
<comment type="subcellular location">
    <subcellularLocation>
        <location evidence="1">Endomembrane system</location>
        <topology evidence="1">Multi-pass membrane protein</topology>
    </subcellularLocation>
    <subcellularLocation>
        <location evidence="8">Vacuole membrane</location>
        <topology evidence="8">Multi-pass membrane protein</topology>
    </subcellularLocation>
</comment>
<dbReference type="FunCoup" id="A5DA84">
    <property type="interactions" value="117"/>
</dbReference>
<dbReference type="InterPro" id="IPR018460">
    <property type="entry name" value="Battenin_disease_Cln3_subgr"/>
</dbReference>
<keyword evidence="7 8" id="KW-0472">Membrane</keyword>
<dbReference type="OrthoDB" id="5965864at2759"/>
<evidence type="ECO:0000256" key="7">
    <source>
        <dbReference type="ARBA" id="ARBA00023136"/>
    </source>
</evidence>
<dbReference type="eggNOG" id="KOG3880">
    <property type="taxonomic scope" value="Eukaryota"/>
</dbReference>
<name>A5DA84_PICGU</name>
<dbReference type="GO" id="GO:1903826">
    <property type="term" value="P:L-arginine transmembrane transport"/>
    <property type="evidence" value="ECO:0007669"/>
    <property type="project" value="EnsemblFungi"/>
</dbReference>
<feature type="transmembrane region" description="Helical" evidence="8">
    <location>
        <begin position="378"/>
        <end position="397"/>
    </location>
</feature>
<feature type="transmembrane region" description="Helical" evidence="8">
    <location>
        <begin position="74"/>
        <end position="93"/>
    </location>
</feature>
<evidence type="ECO:0000256" key="4">
    <source>
        <dbReference type="ARBA" id="ARBA00022692"/>
    </source>
</evidence>
<feature type="transmembrane region" description="Helical" evidence="8">
    <location>
        <begin position="277"/>
        <end position="298"/>
    </location>
</feature>
<evidence type="ECO:0000256" key="1">
    <source>
        <dbReference type="ARBA" id="ARBA00004127"/>
    </source>
</evidence>
<feature type="transmembrane region" description="Helical" evidence="8">
    <location>
        <begin position="337"/>
        <end position="357"/>
    </location>
</feature>
<dbReference type="Pfam" id="PF02487">
    <property type="entry name" value="CLN3"/>
    <property type="match status" value="1"/>
</dbReference>
<evidence type="ECO:0000313" key="10">
    <source>
        <dbReference type="Proteomes" id="UP000001997"/>
    </source>
</evidence>
<protein>
    <recommendedName>
        <fullName evidence="8">Protein BTN</fullName>
    </recommendedName>
</protein>
<dbReference type="GO" id="GO:0000324">
    <property type="term" value="C:fungal-type vacuole"/>
    <property type="evidence" value="ECO:0007669"/>
    <property type="project" value="EnsemblFungi"/>
</dbReference>
<dbReference type="GO" id="GO:0012505">
    <property type="term" value="C:endomembrane system"/>
    <property type="evidence" value="ECO:0007669"/>
    <property type="project" value="UniProtKB-SubCell"/>
</dbReference>
<dbReference type="RefSeq" id="XP_001486812.2">
    <property type="nucleotide sequence ID" value="XM_001486762.1"/>
</dbReference>
<keyword evidence="8" id="KW-0926">Vacuole</keyword>
<dbReference type="HOGENOM" id="CLU_029663_1_2_1"/>
<dbReference type="Proteomes" id="UP000001997">
    <property type="component" value="Unassembled WGS sequence"/>
</dbReference>
<evidence type="ECO:0000256" key="8">
    <source>
        <dbReference type="RuleBase" id="RU361113"/>
    </source>
</evidence>
<dbReference type="PIRSF" id="PIRSF015974">
    <property type="entry name" value="CLN3_BTN1"/>
    <property type="match status" value="1"/>
</dbReference>
<reference evidence="9 10" key="1">
    <citation type="journal article" date="2009" name="Nature">
        <title>Evolution of pathogenicity and sexual reproduction in eight Candida genomes.</title>
        <authorList>
            <person name="Butler G."/>
            <person name="Rasmussen M.D."/>
            <person name="Lin M.F."/>
            <person name="Santos M.A."/>
            <person name="Sakthikumar S."/>
            <person name="Munro C.A."/>
            <person name="Rheinbay E."/>
            <person name="Grabherr M."/>
            <person name="Forche A."/>
            <person name="Reedy J.L."/>
            <person name="Agrafioti I."/>
            <person name="Arnaud M.B."/>
            <person name="Bates S."/>
            <person name="Brown A.J."/>
            <person name="Brunke S."/>
            <person name="Costanzo M.C."/>
            <person name="Fitzpatrick D.A."/>
            <person name="de Groot P.W."/>
            <person name="Harris D."/>
            <person name="Hoyer L.L."/>
            <person name="Hube B."/>
            <person name="Klis F.M."/>
            <person name="Kodira C."/>
            <person name="Lennard N."/>
            <person name="Logue M.E."/>
            <person name="Martin R."/>
            <person name="Neiman A.M."/>
            <person name="Nikolaou E."/>
            <person name="Quail M.A."/>
            <person name="Quinn J."/>
            <person name="Santos M.C."/>
            <person name="Schmitzberger F.F."/>
            <person name="Sherlock G."/>
            <person name="Shah P."/>
            <person name="Silverstein K.A."/>
            <person name="Skrzypek M.S."/>
            <person name="Soll D."/>
            <person name="Staggs R."/>
            <person name="Stansfield I."/>
            <person name="Stumpf M.P."/>
            <person name="Sudbery P.E."/>
            <person name="Srikantha T."/>
            <person name="Zeng Q."/>
            <person name="Berman J."/>
            <person name="Berriman M."/>
            <person name="Heitman J."/>
            <person name="Gow N.A."/>
            <person name="Lorenz M.C."/>
            <person name="Birren B.W."/>
            <person name="Kellis M."/>
            <person name="Cuomo C.A."/>
        </authorList>
    </citation>
    <scope>NUCLEOTIDE SEQUENCE [LARGE SCALE GENOMIC DNA]</scope>
    <source>
        <strain evidence="10">ATCC 6260 / CBS 566 / DSM 6381 / JCM 1539 / NBRC 10279 / NRRL Y-324</strain>
    </source>
</reference>
<keyword evidence="3" id="KW-0813">Transport</keyword>
<dbReference type="PANTHER" id="PTHR10981">
    <property type="entry name" value="BATTENIN"/>
    <property type="match status" value="1"/>
</dbReference>
<proteinExistence type="inferred from homology"/>
<keyword evidence="6 8" id="KW-1133">Transmembrane helix</keyword>
<dbReference type="VEuPathDB" id="FungiDB:PGUG_00189"/>
<dbReference type="STRING" id="294746.A5DA84"/>
<dbReference type="GO" id="GO:0051453">
    <property type="term" value="P:regulation of intracellular pH"/>
    <property type="evidence" value="ECO:0007669"/>
    <property type="project" value="EnsemblFungi"/>
</dbReference>
<dbReference type="InterPro" id="IPR036259">
    <property type="entry name" value="MFS_trans_sf"/>
</dbReference>
<dbReference type="AlphaFoldDB" id="A5DA84"/>
<dbReference type="InterPro" id="IPR003492">
    <property type="entry name" value="Battenin_disease_Cln3"/>
</dbReference>
<dbReference type="EMBL" id="CH408155">
    <property type="protein sequence ID" value="EDK36091.2"/>
    <property type="molecule type" value="Genomic_DNA"/>
</dbReference>
<keyword evidence="10" id="KW-1185">Reference proteome</keyword>
<feature type="transmembrane region" description="Helical" evidence="8">
    <location>
        <begin position="160"/>
        <end position="183"/>
    </location>
</feature>
<evidence type="ECO:0000256" key="3">
    <source>
        <dbReference type="ARBA" id="ARBA00022448"/>
    </source>
</evidence>
<dbReference type="GO" id="GO:0005774">
    <property type="term" value="C:vacuolar membrane"/>
    <property type="evidence" value="ECO:0007669"/>
    <property type="project" value="UniProtKB-SubCell"/>
</dbReference>
<feature type="transmembrane region" description="Helical" evidence="8">
    <location>
        <begin position="239"/>
        <end position="257"/>
    </location>
</feature>
<dbReference type="PANTHER" id="PTHR10981:SF0">
    <property type="entry name" value="BATTENIN"/>
    <property type="match status" value="1"/>
</dbReference>
<dbReference type="PRINTS" id="PR01315">
    <property type="entry name" value="BATTENIN"/>
</dbReference>
<evidence type="ECO:0000256" key="6">
    <source>
        <dbReference type="ARBA" id="ARBA00022989"/>
    </source>
</evidence>
<dbReference type="KEGG" id="pgu:PGUG_00189"/>
<feature type="transmembrane region" description="Helical" evidence="8">
    <location>
        <begin position="46"/>
        <end position="67"/>
    </location>
</feature>
<evidence type="ECO:0000313" key="9">
    <source>
        <dbReference type="EMBL" id="EDK36091.2"/>
    </source>
</evidence>
<evidence type="ECO:0000256" key="5">
    <source>
        <dbReference type="ARBA" id="ARBA00022970"/>
    </source>
</evidence>
<feature type="transmembrane region" description="Helical" evidence="8">
    <location>
        <begin position="12"/>
        <end position="34"/>
    </location>
</feature>
<dbReference type="GeneID" id="5129549"/>
<keyword evidence="4 8" id="KW-0812">Transmembrane</keyword>
<evidence type="ECO:0000256" key="2">
    <source>
        <dbReference type="ARBA" id="ARBA00007467"/>
    </source>
</evidence>
<feature type="transmembrane region" description="Helical" evidence="8">
    <location>
        <begin position="310"/>
        <end position="331"/>
    </location>
</feature>
<dbReference type="OMA" id="WLCNWQV"/>
<dbReference type="InParanoid" id="A5DA84"/>
<keyword evidence="5" id="KW-0029">Amino-acid transport</keyword>
<dbReference type="SUPFAM" id="SSF103473">
    <property type="entry name" value="MFS general substrate transporter"/>
    <property type="match status" value="1"/>
</dbReference>
<feature type="transmembrane region" description="Helical" evidence="8">
    <location>
        <begin position="99"/>
        <end position="121"/>
    </location>
</feature>
<organism evidence="9 10">
    <name type="scientific">Meyerozyma guilliermondii (strain ATCC 6260 / CBS 566 / DSM 6381 / JCM 1539 / NBRC 10279 / NRRL Y-324)</name>
    <name type="common">Yeast</name>
    <name type="synonym">Candida guilliermondii</name>
    <dbReference type="NCBI Taxonomy" id="294746"/>
    <lineage>
        <taxon>Eukaryota</taxon>
        <taxon>Fungi</taxon>
        <taxon>Dikarya</taxon>
        <taxon>Ascomycota</taxon>
        <taxon>Saccharomycotina</taxon>
        <taxon>Pichiomycetes</taxon>
        <taxon>Debaryomycetaceae</taxon>
        <taxon>Meyerozyma</taxon>
    </lineage>
</organism>
<dbReference type="GO" id="GO:0015819">
    <property type="term" value="P:lysine transport"/>
    <property type="evidence" value="ECO:0007669"/>
    <property type="project" value="EnsemblFungi"/>
</dbReference>
<feature type="transmembrane region" description="Helical" evidence="8">
    <location>
        <begin position="133"/>
        <end position="154"/>
    </location>
</feature>